<accession>A0ACC3S557</accession>
<dbReference type="Proteomes" id="UP001320706">
    <property type="component" value="Unassembled WGS sequence"/>
</dbReference>
<proteinExistence type="predicted"/>
<evidence type="ECO:0000313" key="1">
    <source>
        <dbReference type="EMBL" id="KAK8196721.1"/>
    </source>
</evidence>
<reference evidence="1" key="1">
    <citation type="submission" date="2024-02" db="EMBL/GenBank/DDBJ databases">
        <title>Metagenome Assembled Genome of Zalaria obscura JY119.</title>
        <authorList>
            <person name="Vighnesh L."/>
            <person name="Jagadeeshwari U."/>
            <person name="Venkata Ramana C."/>
            <person name="Sasikala C."/>
        </authorList>
    </citation>
    <scope>NUCLEOTIDE SEQUENCE</scope>
    <source>
        <strain evidence="1">JY119</strain>
    </source>
</reference>
<organism evidence="1 2">
    <name type="scientific">Zalaria obscura</name>
    <dbReference type="NCBI Taxonomy" id="2024903"/>
    <lineage>
        <taxon>Eukaryota</taxon>
        <taxon>Fungi</taxon>
        <taxon>Dikarya</taxon>
        <taxon>Ascomycota</taxon>
        <taxon>Pezizomycotina</taxon>
        <taxon>Dothideomycetes</taxon>
        <taxon>Dothideomycetidae</taxon>
        <taxon>Dothideales</taxon>
        <taxon>Zalariaceae</taxon>
        <taxon>Zalaria</taxon>
    </lineage>
</organism>
<comment type="caution">
    <text evidence="1">The sequence shown here is derived from an EMBL/GenBank/DDBJ whole genome shotgun (WGS) entry which is preliminary data.</text>
</comment>
<protein>
    <submittedName>
        <fullName evidence="1">Uncharacterized protein</fullName>
    </submittedName>
</protein>
<sequence length="510" mass="57472">MSRPQVVVPAHYRLWAPDVDAVICHRSSLGREQYLVRWKGGRSSAVLSWHFLPDLSHCLHLVQKYVEARRSSSHTSQDASQQRDMTYNRKRKAPHDELQASLLTPSSMSRASSVSSAENVRPLQAHTHSSSGPDIYNGILQRKGGFIYAKRVSSNKVQRVNAVKMPTEAMLQEASNVKTTNADMQIRAKFLRRLDALFGPRVSFVNVNDPTTPSLDFEFIQENEIGEGVEVQPDELIVGCEKCRPDMGQNRGCEYTQKCDCLEFAAVDEARLNDEQRALFEARKKAGVDDTAGLPKRFPYLSTGRHAGCLVNFYLDQRHIIYECNESCNCGPKCKNRNVQHGRQVELEIFKTPHPFFGLRCKQDLLKGQFIDTYVGEVITNAEADRREADSGPGKASYLFTLDKNVGAIALEDCYTIDGEKKSGPTRFMNHSCDPNCGVYTVSYNKFDYKMLTLALFAKEDIPAGAELTFDYMDRDDMEEDETQTADDAYPGAKTKCLCGSERCRGYLWV</sequence>
<evidence type="ECO:0000313" key="2">
    <source>
        <dbReference type="Proteomes" id="UP001320706"/>
    </source>
</evidence>
<name>A0ACC3S557_9PEZI</name>
<gene>
    <name evidence="1" type="ORF">M8818_006888</name>
</gene>
<keyword evidence="2" id="KW-1185">Reference proteome</keyword>
<dbReference type="EMBL" id="JAMKPW020000041">
    <property type="protein sequence ID" value="KAK8196721.1"/>
    <property type="molecule type" value="Genomic_DNA"/>
</dbReference>